<keyword evidence="1" id="KW-0694">RNA-binding</keyword>
<feature type="compositionally biased region" description="Basic and acidic residues" evidence="2">
    <location>
        <begin position="260"/>
        <end position="305"/>
    </location>
</feature>
<dbReference type="InterPro" id="IPR004114">
    <property type="entry name" value="THUMP_dom"/>
</dbReference>
<dbReference type="AlphaFoldDB" id="A0AAV6Q9C1"/>
<evidence type="ECO:0000259" key="3">
    <source>
        <dbReference type="PROSITE" id="PS51165"/>
    </source>
</evidence>
<dbReference type="EMBL" id="JAGKHQ010000018">
    <property type="protein sequence ID" value="KAG7485122.1"/>
    <property type="molecule type" value="Genomic_DNA"/>
</dbReference>
<reference evidence="4 5" key="1">
    <citation type="journal article" date="2021" name="Sci. Rep.">
        <title>Chromosome anchoring in Senegalese sole (Solea senegalensis) reveals sex-associated markers and genome rearrangements in flatfish.</title>
        <authorList>
            <person name="Guerrero-Cozar I."/>
            <person name="Gomez-Garrido J."/>
            <person name="Berbel C."/>
            <person name="Martinez-Blanch J.F."/>
            <person name="Alioto T."/>
            <person name="Claros M.G."/>
            <person name="Gagnaire P.A."/>
            <person name="Manchado M."/>
        </authorList>
    </citation>
    <scope>NUCLEOTIDE SEQUENCE [LARGE SCALE GENOMIC DNA]</scope>
    <source>
        <strain evidence="4">Sse05_10M</strain>
    </source>
</reference>
<comment type="caution">
    <text evidence="4">The sequence shown here is derived from an EMBL/GenBank/DDBJ whole genome shotgun (WGS) entry which is preliminary data.</text>
</comment>
<dbReference type="PANTHER" id="PTHR13452">
    <property type="entry name" value="THUMP DOMAIN CONTAINING PROTEIN 1-RELATED"/>
    <property type="match status" value="1"/>
</dbReference>
<feature type="region of interest" description="Disordered" evidence="2">
    <location>
        <begin position="250"/>
        <end position="305"/>
    </location>
</feature>
<evidence type="ECO:0000313" key="5">
    <source>
        <dbReference type="Proteomes" id="UP000693946"/>
    </source>
</evidence>
<dbReference type="PROSITE" id="PS51165">
    <property type="entry name" value="THUMP"/>
    <property type="match status" value="1"/>
</dbReference>
<gene>
    <name evidence="4" type="ORF">JOB18_003407</name>
</gene>
<dbReference type="Pfam" id="PF02926">
    <property type="entry name" value="THUMP"/>
    <property type="match status" value="1"/>
</dbReference>
<proteinExistence type="predicted"/>
<protein>
    <submittedName>
        <fullName evidence="4">THUMP domain-containing protein 1</fullName>
    </submittedName>
</protein>
<evidence type="ECO:0000313" key="4">
    <source>
        <dbReference type="EMBL" id="KAG7485122.1"/>
    </source>
</evidence>
<dbReference type="EMBL" id="JAGKHQ010000018">
    <property type="protein sequence ID" value="KAG7485123.1"/>
    <property type="molecule type" value="Genomic_DNA"/>
</dbReference>
<evidence type="ECO:0000256" key="1">
    <source>
        <dbReference type="PROSITE-ProRule" id="PRU00529"/>
    </source>
</evidence>
<sequence>MSAVPNESRKRNRKRYAYGYFHTKRHKGPRELDVGMEGILVTCNNEKTCTPEALNLLSEYADKLYGPDSLHDDAESISEELEAGASRPQQEKYFQAMKSGAHNVIFIRTQNLEPDKLVHSILSDLHTTKKKKSNEILRMLPVTGTCMAFHEEIVRYLTTFLEPWFRAPNYATYHIAFKGRDIGYKKTDEIMKSIAGVLGRLNRKNKLELTNPQLTIIIEVIKAVCCISVVRDYKLYRKYNIQEILKVDAPKPDATSAKTDANKPEEEGNQKEEDTKHEDKTGDLENGKNVSEDDKKVDKGQGEGE</sequence>
<evidence type="ECO:0000256" key="2">
    <source>
        <dbReference type="SAM" id="MobiDB-lite"/>
    </source>
</evidence>
<accession>A0AAV6Q9C1</accession>
<dbReference type="InterPro" id="IPR040183">
    <property type="entry name" value="THUMPD1-like"/>
</dbReference>
<dbReference type="GO" id="GO:0006400">
    <property type="term" value="P:tRNA modification"/>
    <property type="evidence" value="ECO:0007669"/>
    <property type="project" value="InterPro"/>
</dbReference>
<reference evidence="4" key="2">
    <citation type="submission" date="2021-03" db="EMBL/GenBank/DDBJ databases">
        <authorList>
            <person name="Guerrero-Cozar I."/>
            <person name="Gomez-Garrido J."/>
            <person name="Berbel C."/>
            <person name="Martinez-Blanch J.F."/>
            <person name="Alioto T."/>
            <person name="Claros M.G."/>
            <person name="Gagnaire P.A."/>
            <person name="Manchado M."/>
        </authorList>
    </citation>
    <scope>NUCLEOTIDE SEQUENCE</scope>
    <source>
        <strain evidence="4">Sse05_10M</strain>
        <tissue evidence="4">Blood</tissue>
    </source>
</reference>
<feature type="domain" description="THUMP" evidence="3">
    <location>
        <begin position="124"/>
        <end position="231"/>
    </location>
</feature>
<dbReference type="GO" id="GO:0003723">
    <property type="term" value="F:RNA binding"/>
    <property type="evidence" value="ECO:0007669"/>
    <property type="project" value="UniProtKB-UniRule"/>
</dbReference>
<name>A0AAV6Q9C1_SOLSE</name>
<dbReference type="CDD" id="cd11717">
    <property type="entry name" value="THUMP_THUMPD1_like"/>
    <property type="match status" value="1"/>
</dbReference>
<organism evidence="4 5">
    <name type="scientific">Solea senegalensis</name>
    <name type="common">Senegalese sole</name>
    <dbReference type="NCBI Taxonomy" id="28829"/>
    <lineage>
        <taxon>Eukaryota</taxon>
        <taxon>Metazoa</taxon>
        <taxon>Chordata</taxon>
        <taxon>Craniata</taxon>
        <taxon>Vertebrata</taxon>
        <taxon>Euteleostomi</taxon>
        <taxon>Actinopterygii</taxon>
        <taxon>Neopterygii</taxon>
        <taxon>Teleostei</taxon>
        <taxon>Neoteleostei</taxon>
        <taxon>Acanthomorphata</taxon>
        <taxon>Carangaria</taxon>
        <taxon>Pleuronectiformes</taxon>
        <taxon>Pleuronectoidei</taxon>
        <taxon>Soleidae</taxon>
        <taxon>Solea</taxon>
    </lineage>
</organism>
<dbReference type="Proteomes" id="UP000693946">
    <property type="component" value="Linkage Group LG6"/>
</dbReference>
<keyword evidence="5" id="KW-1185">Reference proteome</keyword>
<dbReference type="PANTHER" id="PTHR13452:SF10">
    <property type="entry name" value="THUMP DOMAIN-CONTAINING PROTEIN 1"/>
    <property type="match status" value="1"/>
</dbReference>